<feature type="binding site" evidence="11">
    <location>
        <position position="153"/>
    </location>
    <ligand>
        <name>Zn(2+)</name>
        <dbReference type="ChEBI" id="CHEBI:29105"/>
    </ligand>
</feature>
<dbReference type="GO" id="GO:0009341">
    <property type="term" value="C:beta-galactosidase complex"/>
    <property type="evidence" value="ECO:0007669"/>
    <property type="project" value="InterPro"/>
</dbReference>
<dbReference type="KEGG" id="jeh:EJN90_03755"/>
<evidence type="ECO:0000256" key="11">
    <source>
        <dbReference type="PIRSR" id="PIRSR001084-3"/>
    </source>
</evidence>
<keyword evidence="15" id="KW-1185">Reference proteome</keyword>
<dbReference type="PANTHER" id="PTHR36447:SF2">
    <property type="entry name" value="BETA-GALACTOSIDASE YESZ"/>
    <property type="match status" value="1"/>
</dbReference>
<dbReference type="EMBL" id="CP034465">
    <property type="protein sequence ID" value="AZP03856.1"/>
    <property type="molecule type" value="Genomic_DNA"/>
</dbReference>
<dbReference type="SUPFAM" id="SSF52317">
    <property type="entry name" value="Class I glutamine amidotransferase-like"/>
    <property type="match status" value="1"/>
</dbReference>
<dbReference type="InterPro" id="IPR003476">
    <property type="entry name" value="Glyco_hydro_42"/>
</dbReference>
<dbReference type="Pfam" id="PF08532">
    <property type="entry name" value="Glyco_hydro_42M"/>
    <property type="match status" value="1"/>
</dbReference>
<dbReference type="PANTHER" id="PTHR36447">
    <property type="entry name" value="BETA-GALACTOSIDASE GANA"/>
    <property type="match status" value="1"/>
</dbReference>
<feature type="binding site" evidence="11">
    <location>
        <position position="155"/>
    </location>
    <ligand>
        <name>Zn(2+)</name>
        <dbReference type="ChEBI" id="CHEBI:29105"/>
    </ligand>
</feature>
<dbReference type="Gene3D" id="3.40.50.880">
    <property type="match status" value="1"/>
</dbReference>
<feature type="domain" description="Glycoside hydrolase family 42 N-terminal" evidence="12">
    <location>
        <begin position="9"/>
        <end position="370"/>
    </location>
</feature>
<feature type="binding site" evidence="10">
    <location>
        <position position="106"/>
    </location>
    <ligand>
        <name>substrate</name>
    </ligand>
</feature>
<feature type="binding site" evidence="11">
    <location>
        <position position="110"/>
    </location>
    <ligand>
        <name>Zn(2+)</name>
        <dbReference type="ChEBI" id="CHEBI:29105"/>
    </ligand>
</feature>
<keyword evidence="6 11" id="KW-0862">Zinc</keyword>
<feature type="binding site" evidence="10">
    <location>
        <position position="144"/>
    </location>
    <ligand>
        <name>substrate</name>
    </ligand>
</feature>
<evidence type="ECO:0000256" key="5">
    <source>
        <dbReference type="ARBA" id="ARBA00022801"/>
    </source>
</evidence>
<evidence type="ECO:0000256" key="7">
    <source>
        <dbReference type="ARBA" id="ARBA00023295"/>
    </source>
</evidence>
<evidence type="ECO:0000256" key="1">
    <source>
        <dbReference type="ARBA" id="ARBA00001412"/>
    </source>
</evidence>
<accession>A0A3Q9BJJ6</accession>
<keyword evidence="5 8" id="KW-0378">Hydrolase</keyword>
<organism evidence="14 15">
    <name type="scientific">Jeotgalibaca ciconiae</name>
    <dbReference type="NCBI Taxonomy" id="2496265"/>
    <lineage>
        <taxon>Bacteria</taxon>
        <taxon>Bacillati</taxon>
        <taxon>Bacillota</taxon>
        <taxon>Bacilli</taxon>
        <taxon>Lactobacillales</taxon>
        <taxon>Carnobacteriaceae</taxon>
        <taxon>Jeotgalibaca</taxon>
    </lineage>
</organism>
<evidence type="ECO:0000256" key="8">
    <source>
        <dbReference type="PIRNR" id="PIRNR001084"/>
    </source>
</evidence>
<dbReference type="InterPro" id="IPR029062">
    <property type="entry name" value="Class_I_gatase-like"/>
</dbReference>
<evidence type="ECO:0000256" key="3">
    <source>
        <dbReference type="ARBA" id="ARBA00012756"/>
    </source>
</evidence>
<dbReference type="InterPro" id="IPR013738">
    <property type="entry name" value="Beta_galactosidase_Trimer"/>
</dbReference>
<evidence type="ECO:0000313" key="14">
    <source>
        <dbReference type="EMBL" id="AZP03856.1"/>
    </source>
</evidence>
<dbReference type="AlphaFoldDB" id="A0A3Q9BJJ6"/>
<dbReference type="SUPFAM" id="SSF51445">
    <property type="entry name" value="(Trans)glycosidases"/>
    <property type="match status" value="1"/>
</dbReference>
<keyword evidence="7 8" id="KW-0326">Glycosidase</keyword>
<evidence type="ECO:0000256" key="2">
    <source>
        <dbReference type="ARBA" id="ARBA00005940"/>
    </source>
</evidence>
<dbReference type="Proteomes" id="UP000273326">
    <property type="component" value="Chromosome"/>
</dbReference>
<dbReference type="Gene3D" id="3.20.20.80">
    <property type="entry name" value="Glycosidases"/>
    <property type="match status" value="1"/>
</dbReference>
<dbReference type="GO" id="GO:0004565">
    <property type="term" value="F:beta-galactosidase activity"/>
    <property type="evidence" value="ECO:0007669"/>
    <property type="project" value="UniProtKB-EC"/>
</dbReference>
<evidence type="ECO:0000259" key="13">
    <source>
        <dbReference type="Pfam" id="PF08532"/>
    </source>
</evidence>
<dbReference type="InterPro" id="IPR017853">
    <property type="entry name" value="GH"/>
</dbReference>
<sequence length="670" mass="77909">MKDYYYGACLYPEHWNKEVFIRDVQHMKQLNMNVTRIGEFIWSLLEPEEGKYDFQILIDSLNILKEYEMNVIVGIPTPTPPRWMTYKNDDRLVKNEFNQTLIHGSRQHVCTNNAFFRKKANQLASKIAEVIRDYDHIIGIQLDNEFKAHTDLCICDSCVKLWGKWLEREYKDIERLNDAWGTNIWSESYRSFEEVVPPATTPFLHNLSLKNAYRKFTEEQLVEFVGEQVEAIREHCIFPITHNSALGFNIDNYRIFDQLDFASFDTYASSDNYSAYTLNLDFWRNMKSNGDFMLLETSTSHGGHSNSYGIPHPENYLQTEVFLNYAAGSRTFNYWHFRRHRNGCEQPHSAVVTPVGEPDISYRDVKKAGSLFTEIKPLLEKSTFERPDVAVIYSDRAKRYFLNEPSKNYDYRSEMTKLYTSLLNKGITVDVIPEQNDFLKYNCIFVPYLHHVSEDLLEKITHFVNQGGTCIIGPMTGDRTEEHSWPSENGLSKLGKWLGINNFIQTEAKGIDIYGKAFGENEKLSGLSSFLTPPKNSNILGVGTSGITKNRVYSFEKSIEKGKVIYLGAVAEDLFSSIQWNRLIDTYLIKHNEQIELEIEVGIVKYIRKTVDGKTQIWMANMQADRKKYNLKNSHQIIWTNHKDNFSSNELNPFECRIIELDKEEIKLQT</sequence>
<dbReference type="InterPro" id="IPR013529">
    <property type="entry name" value="Glyco_hydro_42_N"/>
</dbReference>
<dbReference type="CDD" id="cd03143">
    <property type="entry name" value="A4_beta-galactosidase_middle_domain"/>
    <property type="match status" value="1"/>
</dbReference>
<gene>
    <name evidence="14" type="ORF">EJN90_03755</name>
</gene>
<dbReference type="GO" id="GO:0005975">
    <property type="term" value="P:carbohydrate metabolic process"/>
    <property type="evidence" value="ECO:0007669"/>
    <property type="project" value="InterPro"/>
</dbReference>
<dbReference type="OrthoDB" id="9800974at2"/>
<comment type="catalytic activity">
    <reaction evidence="1 8">
        <text>Hydrolysis of terminal non-reducing beta-D-galactose residues in beta-D-galactosides.</text>
        <dbReference type="EC" id="3.2.1.23"/>
    </reaction>
</comment>
<evidence type="ECO:0000256" key="9">
    <source>
        <dbReference type="PIRSR" id="PIRSR001084-1"/>
    </source>
</evidence>
<proteinExistence type="inferred from homology"/>
<evidence type="ECO:0000259" key="12">
    <source>
        <dbReference type="Pfam" id="PF02449"/>
    </source>
</evidence>
<evidence type="ECO:0000256" key="4">
    <source>
        <dbReference type="ARBA" id="ARBA00022723"/>
    </source>
</evidence>
<feature type="active site" description="Proton donor" evidence="9">
    <location>
        <position position="145"/>
    </location>
</feature>
<dbReference type="GO" id="GO:0046872">
    <property type="term" value="F:metal ion binding"/>
    <property type="evidence" value="ECO:0007669"/>
    <property type="project" value="UniProtKB-KW"/>
</dbReference>
<dbReference type="RefSeq" id="WP_126108938.1">
    <property type="nucleotide sequence ID" value="NZ_CP034465.1"/>
</dbReference>
<feature type="active site" description="Nucleophile" evidence="9">
    <location>
        <position position="296"/>
    </location>
</feature>
<evidence type="ECO:0000256" key="10">
    <source>
        <dbReference type="PIRSR" id="PIRSR001084-2"/>
    </source>
</evidence>
<keyword evidence="4 11" id="KW-0479">Metal-binding</keyword>
<feature type="binding site" evidence="11">
    <location>
        <position position="158"/>
    </location>
    <ligand>
        <name>Zn(2+)</name>
        <dbReference type="ChEBI" id="CHEBI:29105"/>
    </ligand>
</feature>
<protein>
    <recommendedName>
        <fullName evidence="3 8">Beta-galactosidase</fullName>
        <shortName evidence="8">Beta-gal</shortName>
        <ecNumber evidence="3 8">3.2.1.23</ecNumber>
    </recommendedName>
</protein>
<dbReference type="Pfam" id="PF02449">
    <property type="entry name" value="Glyco_hydro_42"/>
    <property type="match status" value="1"/>
</dbReference>
<evidence type="ECO:0000256" key="6">
    <source>
        <dbReference type="ARBA" id="ARBA00022833"/>
    </source>
</evidence>
<reference evidence="15" key="1">
    <citation type="submission" date="2018-12" db="EMBL/GenBank/DDBJ databases">
        <title>Complete genome sequencing of Jeotgalibaca sp. H21T32.</title>
        <authorList>
            <person name="Bae J.-W."/>
            <person name="Lee S.-Y."/>
        </authorList>
    </citation>
    <scope>NUCLEOTIDE SEQUENCE [LARGE SCALE GENOMIC DNA]</scope>
    <source>
        <strain evidence="15">H21T32</strain>
    </source>
</reference>
<comment type="similarity">
    <text evidence="2 8">Belongs to the glycosyl hydrolase 42 family.</text>
</comment>
<evidence type="ECO:0000313" key="15">
    <source>
        <dbReference type="Proteomes" id="UP000273326"/>
    </source>
</evidence>
<feature type="domain" description="Beta-galactosidase trimerisation" evidence="13">
    <location>
        <begin position="388"/>
        <end position="576"/>
    </location>
</feature>
<name>A0A3Q9BJJ6_9LACT</name>
<dbReference type="PIRSF" id="PIRSF001084">
    <property type="entry name" value="B-galactosidase"/>
    <property type="match status" value="1"/>
</dbReference>
<dbReference type="EC" id="3.2.1.23" evidence="3 8"/>